<keyword evidence="11" id="KW-0687">Ribonucleoprotein</keyword>
<keyword evidence="4" id="KW-0963">Cytoplasm</keyword>
<keyword evidence="12" id="KW-1185">Reference proteome</keyword>
<gene>
    <name evidence="11" type="ORF">CONCODRAFT_12615</name>
</gene>
<evidence type="ECO:0000256" key="4">
    <source>
        <dbReference type="ARBA" id="ARBA00022490"/>
    </source>
</evidence>
<name>A0A137NSG9_CONC2</name>
<dbReference type="GO" id="GO:0005730">
    <property type="term" value="C:nucleolus"/>
    <property type="evidence" value="ECO:0007669"/>
    <property type="project" value="TreeGrafter"/>
</dbReference>
<dbReference type="GO" id="GO:0006364">
    <property type="term" value="P:rRNA processing"/>
    <property type="evidence" value="ECO:0007669"/>
    <property type="project" value="UniProtKB-KW"/>
</dbReference>
<dbReference type="PANTHER" id="PTHR11953:SF2">
    <property type="entry name" value="EXOSOME COMPLEX COMPONENT MTR3"/>
    <property type="match status" value="1"/>
</dbReference>
<dbReference type="GO" id="GO:0071051">
    <property type="term" value="P:poly(A)-dependent snoRNA 3'-end processing"/>
    <property type="evidence" value="ECO:0007669"/>
    <property type="project" value="TreeGrafter"/>
</dbReference>
<dbReference type="SUPFAM" id="SSF54211">
    <property type="entry name" value="Ribosomal protein S5 domain 2-like"/>
    <property type="match status" value="1"/>
</dbReference>
<dbReference type="Gene3D" id="3.30.230.70">
    <property type="entry name" value="GHMP Kinase, N-terminal domain"/>
    <property type="match status" value="1"/>
</dbReference>
<evidence type="ECO:0000259" key="9">
    <source>
        <dbReference type="Pfam" id="PF01138"/>
    </source>
</evidence>
<comment type="similarity">
    <text evidence="3">Belongs to the RNase PH family.</text>
</comment>
<dbReference type="OrthoDB" id="2504340at2759"/>
<feature type="domain" description="Exoribonuclease phosphorolytic" evidence="10">
    <location>
        <begin position="178"/>
        <end position="243"/>
    </location>
</feature>
<dbReference type="CDD" id="cd11371">
    <property type="entry name" value="RNase_PH_MTR3"/>
    <property type="match status" value="1"/>
</dbReference>
<dbReference type="GO" id="GO:0003723">
    <property type="term" value="F:RNA binding"/>
    <property type="evidence" value="ECO:0007669"/>
    <property type="project" value="UniProtKB-KW"/>
</dbReference>
<dbReference type="Pfam" id="PF03725">
    <property type="entry name" value="RNase_PH_C"/>
    <property type="match status" value="1"/>
</dbReference>
<accession>A0A137NSG9</accession>
<sequence>MNMDRKRINGPEMSVRPVIEAEFQPQLSNVLIDSNLQRKDNRNSDQIRPIFIKPNLIPQANGSAYIELGDTKLVVSVFGPRQNKRMAFSPSGQLTCEFKFSTFACEQRRGHIRDNEEKDISQLILAALVPAIKLENYPKSLIDIYITVLENGGTQSCLAAGITASSVALATAGIEMLDLVAASSGGFFENNKFLLDCNREEERFQQGYLVIATMPSFKSSTHLVQVGDVDLNTSKQALETAVDSTYNIYSIMNLCLKQQLE</sequence>
<dbReference type="GO" id="GO:0000177">
    <property type="term" value="C:cytoplasmic exosome (RNase complex)"/>
    <property type="evidence" value="ECO:0007669"/>
    <property type="project" value="TreeGrafter"/>
</dbReference>
<dbReference type="EMBL" id="KQ964826">
    <property type="protein sequence ID" value="KXN65723.1"/>
    <property type="molecule type" value="Genomic_DNA"/>
</dbReference>
<keyword evidence="8" id="KW-0539">Nucleus</keyword>
<dbReference type="PANTHER" id="PTHR11953">
    <property type="entry name" value="EXOSOME COMPLEX COMPONENT"/>
    <property type="match status" value="1"/>
</dbReference>
<reference evidence="11 12" key="1">
    <citation type="journal article" date="2015" name="Genome Biol. Evol.">
        <title>Phylogenomic analyses indicate that early fungi evolved digesting cell walls of algal ancestors of land plants.</title>
        <authorList>
            <person name="Chang Y."/>
            <person name="Wang S."/>
            <person name="Sekimoto S."/>
            <person name="Aerts A.L."/>
            <person name="Choi C."/>
            <person name="Clum A."/>
            <person name="LaButti K.M."/>
            <person name="Lindquist E.A."/>
            <person name="Yee Ngan C."/>
            <person name="Ohm R.A."/>
            <person name="Salamov A.A."/>
            <person name="Grigoriev I.V."/>
            <person name="Spatafora J.W."/>
            <person name="Berbee M.L."/>
        </authorList>
    </citation>
    <scope>NUCLEOTIDE SEQUENCE [LARGE SCALE GENOMIC DNA]</scope>
    <source>
        <strain evidence="11 12">NRRL 28638</strain>
    </source>
</reference>
<evidence type="ECO:0000256" key="2">
    <source>
        <dbReference type="ARBA" id="ARBA00004496"/>
    </source>
</evidence>
<dbReference type="GO" id="GO:0000176">
    <property type="term" value="C:nuclear exosome (RNase complex)"/>
    <property type="evidence" value="ECO:0007669"/>
    <property type="project" value="UniProtKB-ARBA"/>
</dbReference>
<protein>
    <submittedName>
        <fullName evidence="11">Ribosomal protein S5 domain 2-like protein</fullName>
    </submittedName>
</protein>
<keyword evidence="6" id="KW-0271">Exosome</keyword>
<dbReference type="GO" id="GO:0071028">
    <property type="term" value="P:nuclear mRNA surveillance"/>
    <property type="evidence" value="ECO:0007669"/>
    <property type="project" value="TreeGrafter"/>
</dbReference>
<evidence type="ECO:0000313" key="11">
    <source>
        <dbReference type="EMBL" id="KXN65723.1"/>
    </source>
</evidence>
<dbReference type="InterPro" id="IPR036345">
    <property type="entry name" value="ExoRNase_PH_dom2_sf"/>
</dbReference>
<evidence type="ECO:0000256" key="6">
    <source>
        <dbReference type="ARBA" id="ARBA00022835"/>
    </source>
</evidence>
<evidence type="ECO:0000256" key="7">
    <source>
        <dbReference type="ARBA" id="ARBA00022884"/>
    </source>
</evidence>
<dbReference type="InterPro" id="IPR050080">
    <property type="entry name" value="RNase_PH"/>
</dbReference>
<keyword evidence="5" id="KW-0698">rRNA processing</keyword>
<dbReference type="OMA" id="MCCVYGP"/>
<evidence type="ECO:0000256" key="8">
    <source>
        <dbReference type="ARBA" id="ARBA00023242"/>
    </source>
</evidence>
<dbReference type="Pfam" id="PF01138">
    <property type="entry name" value="RNase_PH"/>
    <property type="match status" value="1"/>
</dbReference>
<keyword evidence="11" id="KW-0689">Ribosomal protein</keyword>
<dbReference type="InterPro" id="IPR001247">
    <property type="entry name" value="ExoRNase_PH_dom1"/>
</dbReference>
<keyword evidence="7" id="KW-0694">RNA-binding</keyword>
<dbReference type="STRING" id="796925.A0A137NSG9"/>
<dbReference type="GO" id="GO:0034475">
    <property type="term" value="P:U4 snRNA 3'-end processing"/>
    <property type="evidence" value="ECO:0007669"/>
    <property type="project" value="TreeGrafter"/>
</dbReference>
<dbReference type="Proteomes" id="UP000070444">
    <property type="component" value="Unassembled WGS sequence"/>
</dbReference>
<dbReference type="AlphaFoldDB" id="A0A137NSG9"/>
<organism evidence="11 12">
    <name type="scientific">Conidiobolus coronatus (strain ATCC 28846 / CBS 209.66 / NRRL 28638)</name>
    <name type="common">Delacroixia coronata</name>
    <dbReference type="NCBI Taxonomy" id="796925"/>
    <lineage>
        <taxon>Eukaryota</taxon>
        <taxon>Fungi</taxon>
        <taxon>Fungi incertae sedis</taxon>
        <taxon>Zoopagomycota</taxon>
        <taxon>Entomophthoromycotina</taxon>
        <taxon>Entomophthoromycetes</taxon>
        <taxon>Entomophthorales</taxon>
        <taxon>Ancylistaceae</taxon>
        <taxon>Conidiobolus</taxon>
    </lineage>
</organism>
<proteinExistence type="inferred from homology"/>
<dbReference type="SUPFAM" id="SSF55666">
    <property type="entry name" value="Ribonuclease PH domain 2-like"/>
    <property type="match status" value="1"/>
</dbReference>
<dbReference type="GO" id="GO:0005840">
    <property type="term" value="C:ribosome"/>
    <property type="evidence" value="ECO:0007669"/>
    <property type="project" value="UniProtKB-KW"/>
</dbReference>
<evidence type="ECO:0000259" key="10">
    <source>
        <dbReference type="Pfam" id="PF03725"/>
    </source>
</evidence>
<dbReference type="GO" id="GO:0016075">
    <property type="term" value="P:rRNA catabolic process"/>
    <property type="evidence" value="ECO:0007669"/>
    <property type="project" value="TreeGrafter"/>
</dbReference>
<dbReference type="InterPro" id="IPR015847">
    <property type="entry name" value="ExoRNase_PH_dom2"/>
</dbReference>
<dbReference type="InterPro" id="IPR020568">
    <property type="entry name" value="Ribosomal_Su5_D2-typ_SF"/>
</dbReference>
<evidence type="ECO:0000256" key="5">
    <source>
        <dbReference type="ARBA" id="ARBA00022552"/>
    </source>
</evidence>
<feature type="domain" description="Exoribonuclease phosphorolytic" evidence="9">
    <location>
        <begin position="46"/>
        <end position="175"/>
    </location>
</feature>
<dbReference type="InterPro" id="IPR027408">
    <property type="entry name" value="PNPase/RNase_PH_dom_sf"/>
</dbReference>
<evidence type="ECO:0000313" key="12">
    <source>
        <dbReference type="Proteomes" id="UP000070444"/>
    </source>
</evidence>
<comment type="subcellular location">
    <subcellularLocation>
        <location evidence="2">Cytoplasm</location>
    </subcellularLocation>
    <subcellularLocation>
        <location evidence="1">Nucleus</location>
    </subcellularLocation>
</comment>
<evidence type="ECO:0000256" key="3">
    <source>
        <dbReference type="ARBA" id="ARBA00006678"/>
    </source>
</evidence>
<evidence type="ECO:0000256" key="1">
    <source>
        <dbReference type="ARBA" id="ARBA00004123"/>
    </source>
</evidence>